<protein>
    <submittedName>
        <fullName evidence="2">Uncharacterized protein</fullName>
    </submittedName>
</protein>
<name>A0ABP6KNK2_9ACTN</name>
<feature type="transmembrane region" description="Helical" evidence="1">
    <location>
        <begin position="35"/>
        <end position="59"/>
    </location>
</feature>
<keyword evidence="1" id="KW-0472">Membrane</keyword>
<keyword evidence="1" id="KW-1133">Transmembrane helix</keyword>
<reference evidence="3" key="1">
    <citation type="journal article" date="2019" name="Int. J. Syst. Evol. Microbiol.">
        <title>The Global Catalogue of Microorganisms (GCM) 10K type strain sequencing project: providing services to taxonomists for standard genome sequencing and annotation.</title>
        <authorList>
            <consortium name="The Broad Institute Genomics Platform"/>
            <consortium name="The Broad Institute Genome Sequencing Center for Infectious Disease"/>
            <person name="Wu L."/>
            <person name="Ma J."/>
        </authorList>
    </citation>
    <scope>NUCLEOTIDE SEQUENCE [LARGE SCALE GENOMIC DNA]</scope>
    <source>
        <strain evidence="3">JCM 3106</strain>
    </source>
</reference>
<evidence type="ECO:0000313" key="3">
    <source>
        <dbReference type="Proteomes" id="UP001499930"/>
    </source>
</evidence>
<gene>
    <name evidence="2" type="ORF">GCM10017559_41650</name>
</gene>
<keyword evidence="3" id="KW-1185">Reference proteome</keyword>
<proteinExistence type="predicted"/>
<dbReference type="Proteomes" id="UP001499930">
    <property type="component" value="Unassembled WGS sequence"/>
</dbReference>
<evidence type="ECO:0000313" key="2">
    <source>
        <dbReference type="EMBL" id="GAA3014069.1"/>
    </source>
</evidence>
<dbReference type="EMBL" id="BAAAWD010000011">
    <property type="protein sequence ID" value="GAA3014069.1"/>
    <property type="molecule type" value="Genomic_DNA"/>
</dbReference>
<accession>A0ABP6KNK2</accession>
<sequence length="64" mass="6498">MASALRADATALRAARRGACSPAQAASTPRVCATLLFLLFLMGLSLTAGLIVISIAIFLSSMSG</sequence>
<dbReference type="RefSeq" id="WP_344897844.1">
    <property type="nucleotide sequence ID" value="NZ_BAAAWD010000011.1"/>
</dbReference>
<evidence type="ECO:0000256" key="1">
    <source>
        <dbReference type="SAM" id="Phobius"/>
    </source>
</evidence>
<keyword evidence="1" id="KW-0812">Transmembrane</keyword>
<organism evidence="2 3">
    <name type="scientific">Streptosporangium longisporum</name>
    <dbReference type="NCBI Taxonomy" id="46187"/>
    <lineage>
        <taxon>Bacteria</taxon>
        <taxon>Bacillati</taxon>
        <taxon>Actinomycetota</taxon>
        <taxon>Actinomycetes</taxon>
        <taxon>Streptosporangiales</taxon>
        <taxon>Streptosporangiaceae</taxon>
        <taxon>Streptosporangium</taxon>
    </lineage>
</organism>
<comment type="caution">
    <text evidence="2">The sequence shown here is derived from an EMBL/GenBank/DDBJ whole genome shotgun (WGS) entry which is preliminary data.</text>
</comment>